<evidence type="ECO:0000256" key="7">
    <source>
        <dbReference type="ARBA" id="ARBA00022989"/>
    </source>
</evidence>
<dbReference type="Proteomes" id="UP000694382">
    <property type="component" value="Unassembled WGS sequence"/>
</dbReference>
<dbReference type="EC" id="2.4.1.-" evidence="10"/>
<evidence type="ECO:0000256" key="11">
    <source>
        <dbReference type="SAM" id="MobiDB-lite"/>
    </source>
</evidence>
<comment type="subcellular location">
    <subcellularLocation>
        <location evidence="1 10">Golgi apparatus membrane</location>
        <topology evidence="1 10">Single-pass type II membrane protein</topology>
    </subcellularLocation>
</comment>
<keyword evidence="3 10" id="KW-0328">Glycosyltransferase</keyword>
<dbReference type="InterPro" id="IPR002659">
    <property type="entry name" value="Glyco_trans_31"/>
</dbReference>
<evidence type="ECO:0000256" key="6">
    <source>
        <dbReference type="ARBA" id="ARBA00022968"/>
    </source>
</evidence>
<evidence type="ECO:0000256" key="10">
    <source>
        <dbReference type="RuleBase" id="RU363063"/>
    </source>
</evidence>
<dbReference type="GO" id="GO:0000139">
    <property type="term" value="C:Golgi membrane"/>
    <property type="evidence" value="ECO:0007669"/>
    <property type="project" value="UniProtKB-SubCell"/>
</dbReference>
<keyword evidence="7" id="KW-1133">Transmembrane helix</keyword>
<dbReference type="AlphaFoldDB" id="A0A8U8AST2"/>
<evidence type="ECO:0000313" key="12">
    <source>
        <dbReference type="Ensembl" id="ENSCPVP00000026607.1"/>
    </source>
</evidence>
<organism evidence="12 13">
    <name type="scientific">Geospiza parvula</name>
    <name type="common">Small tree-finch</name>
    <name type="synonym">Camarhynchus parvulus</name>
    <dbReference type="NCBI Taxonomy" id="87175"/>
    <lineage>
        <taxon>Eukaryota</taxon>
        <taxon>Metazoa</taxon>
        <taxon>Chordata</taxon>
        <taxon>Craniata</taxon>
        <taxon>Vertebrata</taxon>
        <taxon>Euteleostomi</taxon>
        <taxon>Archelosauria</taxon>
        <taxon>Archosauria</taxon>
        <taxon>Dinosauria</taxon>
        <taxon>Saurischia</taxon>
        <taxon>Theropoda</taxon>
        <taxon>Coelurosauria</taxon>
        <taxon>Aves</taxon>
        <taxon>Neognathae</taxon>
        <taxon>Neoaves</taxon>
        <taxon>Telluraves</taxon>
        <taxon>Australaves</taxon>
        <taxon>Passeriformes</taxon>
        <taxon>Thraupidae</taxon>
        <taxon>Camarhynchus</taxon>
    </lineage>
</organism>
<proteinExistence type="inferred from homology"/>
<comment type="similarity">
    <text evidence="2 10">Belongs to the glycosyltransferase 31 family.</text>
</comment>
<evidence type="ECO:0000256" key="5">
    <source>
        <dbReference type="ARBA" id="ARBA00022692"/>
    </source>
</evidence>
<evidence type="ECO:0000256" key="3">
    <source>
        <dbReference type="ARBA" id="ARBA00022676"/>
    </source>
</evidence>
<keyword evidence="9" id="KW-0472">Membrane</keyword>
<feature type="region of interest" description="Disordered" evidence="11">
    <location>
        <begin position="72"/>
        <end position="109"/>
    </location>
</feature>
<keyword evidence="6" id="KW-0735">Signal-anchor</keyword>
<dbReference type="PANTHER" id="PTHR11214:SF378">
    <property type="entry name" value="BETA-1,3-GALACTOSYLTRANSFERASE 4"/>
    <property type="match status" value="1"/>
</dbReference>
<dbReference type="GO" id="GO:0016758">
    <property type="term" value="F:hexosyltransferase activity"/>
    <property type="evidence" value="ECO:0007669"/>
    <property type="project" value="InterPro"/>
</dbReference>
<evidence type="ECO:0000256" key="2">
    <source>
        <dbReference type="ARBA" id="ARBA00008661"/>
    </source>
</evidence>
<keyword evidence="8 10" id="KW-0333">Golgi apparatus</keyword>
<keyword evidence="5" id="KW-0812">Transmembrane</keyword>
<evidence type="ECO:0000313" key="13">
    <source>
        <dbReference type="Proteomes" id="UP000694382"/>
    </source>
</evidence>
<evidence type="ECO:0000256" key="1">
    <source>
        <dbReference type="ARBA" id="ARBA00004323"/>
    </source>
</evidence>
<evidence type="ECO:0000256" key="4">
    <source>
        <dbReference type="ARBA" id="ARBA00022679"/>
    </source>
</evidence>
<evidence type="ECO:0000256" key="9">
    <source>
        <dbReference type="ARBA" id="ARBA00023136"/>
    </source>
</evidence>
<keyword evidence="13" id="KW-1185">Reference proteome</keyword>
<evidence type="ECO:0000256" key="8">
    <source>
        <dbReference type="ARBA" id="ARBA00023034"/>
    </source>
</evidence>
<accession>A0A8U8AST2</accession>
<dbReference type="PANTHER" id="PTHR11214">
    <property type="entry name" value="BETA-1,3-N-ACETYLGLUCOSAMINYLTRANSFERASE"/>
    <property type="match status" value="1"/>
</dbReference>
<protein>
    <recommendedName>
        <fullName evidence="10">Hexosyltransferase</fullName>
        <ecNumber evidence="10">2.4.1.-</ecNumber>
    </recommendedName>
</protein>
<keyword evidence="4" id="KW-0808">Transferase</keyword>
<dbReference type="GO" id="GO:0006493">
    <property type="term" value="P:protein O-linked glycosylation"/>
    <property type="evidence" value="ECO:0007669"/>
    <property type="project" value="TreeGrafter"/>
</dbReference>
<sequence>MGVGGPQWELEGHEWGFLGWIWGSRGWNWGSRGWNWGSRGWNWGSRGWNWGSRGWNWGSRGWNWGSRGIIGGPGVGTGAPPPPPGCLALLSGGSGDLPGPPRGSPRPPKVLLSPPPCSPPAPFLLILVPSAPPHLQRRLAVRDTWGEHSGAGKRAPCGAPVFVLGNPRDPQTQRELLAESRQHGDILQGDFGDSYANLTRKTLLLLRWARACCAAAPFLLKADDSVAVRVPLCDTPGDMAGRARPRHHVPEALYPLSRYPPYCSGTAYVLSRRAAGAVLAAGAAVSLALPEDVWVGVAARRAGVAARHSARFAGSARFPAERCCLGRALFSAHRLRPAELRAAWGRLPGLPGGCGGLWAVLGLLRCRLMALGEGQWGPWLGVTSCE</sequence>
<name>A0A8U8AST2_GEOPR</name>
<feature type="compositionally biased region" description="Pro residues" evidence="11">
    <location>
        <begin position="98"/>
        <end position="109"/>
    </location>
</feature>
<dbReference type="Ensembl" id="ENSCPVT00000027837.1">
    <property type="protein sequence ID" value="ENSCPVP00000026607.1"/>
    <property type="gene ID" value="ENSCPVG00000017588.1"/>
</dbReference>
<dbReference type="Pfam" id="PF01762">
    <property type="entry name" value="Galactosyl_T"/>
    <property type="match status" value="2"/>
</dbReference>
<dbReference type="Gene3D" id="3.90.550.50">
    <property type="match status" value="1"/>
</dbReference>
<reference evidence="12" key="2">
    <citation type="submission" date="2025-09" db="UniProtKB">
        <authorList>
            <consortium name="Ensembl"/>
        </authorList>
    </citation>
    <scope>IDENTIFICATION</scope>
</reference>
<reference evidence="12" key="1">
    <citation type="submission" date="2025-08" db="UniProtKB">
        <authorList>
            <consortium name="Ensembl"/>
        </authorList>
    </citation>
    <scope>IDENTIFICATION</scope>
</reference>